<dbReference type="Proteomes" id="UP000185596">
    <property type="component" value="Unassembled WGS sequence"/>
</dbReference>
<dbReference type="STRING" id="1912961.BU204_20155"/>
<reference evidence="3 4" key="1">
    <citation type="submission" date="2016-12" db="EMBL/GenBank/DDBJ databases">
        <title>The draft genome sequence of Actinophytocola sp. 11-183.</title>
        <authorList>
            <person name="Wang W."/>
            <person name="Yuan L."/>
        </authorList>
    </citation>
    <scope>NUCLEOTIDE SEQUENCE [LARGE SCALE GENOMIC DNA]</scope>
    <source>
        <strain evidence="3 4">11-183</strain>
    </source>
</reference>
<dbReference type="RefSeq" id="WP_075127259.1">
    <property type="nucleotide sequence ID" value="NZ_MSIE01000037.1"/>
</dbReference>
<feature type="transmembrane region" description="Helical" evidence="2">
    <location>
        <begin position="21"/>
        <end position="40"/>
    </location>
</feature>
<evidence type="ECO:0000313" key="4">
    <source>
        <dbReference type="Proteomes" id="UP000185596"/>
    </source>
</evidence>
<name>A0A1Q8CMZ2_9PSEU</name>
<protein>
    <submittedName>
        <fullName evidence="3">Exopolysaccharide biosynthesis protein</fullName>
    </submittedName>
</protein>
<feature type="region of interest" description="Disordered" evidence="1">
    <location>
        <begin position="434"/>
        <end position="456"/>
    </location>
</feature>
<dbReference type="AlphaFoldDB" id="A0A1Q8CMZ2"/>
<feature type="transmembrane region" description="Helical" evidence="2">
    <location>
        <begin position="232"/>
        <end position="251"/>
    </location>
</feature>
<dbReference type="OrthoDB" id="4328186at2"/>
<sequence>MTEDTVRLSVVGQVLKRRWRLLIVFAVLGAVAGAGASLVFSPGYETSANVLLQGPRDADELLTEAQVAQSSVVLDRTAAGLRWGVPGKDLADDVSAQVAEGNIIEVTGRADSPERAQQLADRVAQEYVTYSTQLLSDTADSAAQVSQEQQQNLRQQILDTNQRISDLHASAGEGNTIDSVGVRTELESLRTALSQAMTKLDELDAASTQAKMVVMGPAERPAGPAAPTMTHFAGGGAAAFLLIGLFGHLLAARSDRRLRGEAQIVSALGADVLGGVDVADEPGDTAGTGRRGLLRRFFLGERDWHLPALPPPADEEGLEIRYRRVVSRLRESTPSGPSGLLPRVLVVVPDDDPAARRAAQRLARTAAAGPARATLRVAEVSAARPIVPDANVAGALVVVTAGTRTGWELVGIHEACTDAGHDVLGVVVTHRTRPLGQAGPTEAPEVPVDSVMAGSA</sequence>
<evidence type="ECO:0000256" key="1">
    <source>
        <dbReference type="SAM" id="MobiDB-lite"/>
    </source>
</evidence>
<proteinExistence type="predicted"/>
<dbReference type="InterPro" id="IPR050445">
    <property type="entry name" value="Bact_polysacc_biosynth/exp"/>
</dbReference>
<accession>A0A1Q8CMZ2</accession>
<dbReference type="PANTHER" id="PTHR32309:SF31">
    <property type="entry name" value="CAPSULAR EXOPOLYSACCHARIDE FAMILY"/>
    <property type="match status" value="1"/>
</dbReference>
<dbReference type="PANTHER" id="PTHR32309">
    <property type="entry name" value="TYROSINE-PROTEIN KINASE"/>
    <property type="match status" value="1"/>
</dbReference>
<keyword evidence="2" id="KW-0812">Transmembrane</keyword>
<keyword evidence="4" id="KW-1185">Reference proteome</keyword>
<organism evidence="3 4">
    <name type="scientific">Actinophytocola xanthii</name>
    <dbReference type="NCBI Taxonomy" id="1912961"/>
    <lineage>
        <taxon>Bacteria</taxon>
        <taxon>Bacillati</taxon>
        <taxon>Actinomycetota</taxon>
        <taxon>Actinomycetes</taxon>
        <taxon>Pseudonocardiales</taxon>
        <taxon>Pseudonocardiaceae</taxon>
    </lineage>
</organism>
<keyword evidence="2" id="KW-0472">Membrane</keyword>
<keyword evidence="2" id="KW-1133">Transmembrane helix</keyword>
<gene>
    <name evidence="3" type="ORF">BU204_20155</name>
</gene>
<evidence type="ECO:0000313" key="3">
    <source>
        <dbReference type="EMBL" id="OLF15726.1"/>
    </source>
</evidence>
<dbReference type="EMBL" id="MSIE01000037">
    <property type="protein sequence ID" value="OLF15726.1"/>
    <property type="molecule type" value="Genomic_DNA"/>
</dbReference>
<comment type="caution">
    <text evidence="3">The sequence shown here is derived from an EMBL/GenBank/DDBJ whole genome shotgun (WGS) entry which is preliminary data.</text>
</comment>
<evidence type="ECO:0000256" key="2">
    <source>
        <dbReference type="SAM" id="Phobius"/>
    </source>
</evidence>